<keyword evidence="1" id="KW-0175">Coiled coil</keyword>
<dbReference type="InterPro" id="IPR036365">
    <property type="entry name" value="PGBD-like_sf"/>
</dbReference>
<dbReference type="AlphaFoldDB" id="A0A2U1NH82"/>
<dbReference type="PANTHER" id="PTHR15852">
    <property type="entry name" value="PLASTID TRANSCRIPTIONALLY ACTIVE PROTEIN"/>
    <property type="match status" value="1"/>
</dbReference>
<evidence type="ECO:0000313" key="4">
    <source>
        <dbReference type="Proteomes" id="UP000245207"/>
    </source>
</evidence>
<gene>
    <name evidence="3" type="ORF">CTI12_AA265730</name>
</gene>
<comment type="caution">
    <text evidence="3">The sequence shown here is derived from an EMBL/GenBank/DDBJ whole genome shotgun (WGS) entry which is preliminary data.</text>
</comment>
<feature type="domain" description="Peptidoglycan binding-like" evidence="2">
    <location>
        <begin position="200"/>
        <end position="258"/>
    </location>
</feature>
<organism evidence="3 4">
    <name type="scientific">Artemisia annua</name>
    <name type="common">Sweet wormwood</name>
    <dbReference type="NCBI Taxonomy" id="35608"/>
    <lineage>
        <taxon>Eukaryota</taxon>
        <taxon>Viridiplantae</taxon>
        <taxon>Streptophyta</taxon>
        <taxon>Embryophyta</taxon>
        <taxon>Tracheophyta</taxon>
        <taxon>Spermatophyta</taxon>
        <taxon>Magnoliopsida</taxon>
        <taxon>eudicotyledons</taxon>
        <taxon>Gunneridae</taxon>
        <taxon>Pentapetalae</taxon>
        <taxon>asterids</taxon>
        <taxon>campanulids</taxon>
        <taxon>Asterales</taxon>
        <taxon>Asteraceae</taxon>
        <taxon>Asteroideae</taxon>
        <taxon>Anthemideae</taxon>
        <taxon>Artemisiinae</taxon>
        <taxon>Artemisia</taxon>
    </lineage>
</organism>
<sequence length="386" mass="43694">MSSSLPLTFTYLHYPHHNPPKNTHSYLKTNLFSPSKFSPRPHICFTFNKNSSDYEREEQRWLREEQRWLREEQRWLREQERWEDEKEVLLNEIKSLRDEIEMLRSGGVGNGNVENVVKLLNVLKKEVSQIAESGSSGVPFVVEANAEDVEHVEEVKEVVEEVEKVVKEVEVKEVEVKEVKEVKVNVDKKKMAMLRVGSEGDQVQMLQEALLKLGFYCGEEDEEFSCFSSGTERAVKTWQSSIGVPETGVMTVELLERLFMDSGFKEIANGAAATSVTEVPEIPQDPKAYVSDDRVFLLGENRYEDSSRLKNRNSQTQTSSKGVVTTKCITCRGEGRLLCLECDGTGEPNIEPQFLEWVGEDTKCPYCEGHGHINCDACQGTGVGAA</sequence>
<dbReference type="GO" id="GO:0009658">
    <property type="term" value="P:chloroplast organization"/>
    <property type="evidence" value="ECO:0007669"/>
    <property type="project" value="TreeGrafter"/>
</dbReference>
<dbReference type="SUPFAM" id="SSF57938">
    <property type="entry name" value="DnaJ/Hsp40 cysteine-rich domain"/>
    <property type="match status" value="1"/>
</dbReference>
<evidence type="ECO:0000256" key="1">
    <source>
        <dbReference type="SAM" id="Coils"/>
    </source>
</evidence>
<protein>
    <submittedName>
        <fullName evidence="3">Plastid transcriptionally active 5</fullName>
    </submittedName>
</protein>
<dbReference type="Gene3D" id="1.10.101.10">
    <property type="entry name" value="PGBD-like superfamily/PGBD"/>
    <property type="match status" value="1"/>
</dbReference>
<keyword evidence="4" id="KW-1185">Reference proteome</keyword>
<dbReference type="InterPro" id="IPR036410">
    <property type="entry name" value="HSP_DnaJ_Cys-rich_dom_sf"/>
</dbReference>
<dbReference type="GO" id="GO:0009507">
    <property type="term" value="C:chloroplast"/>
    <property type="evidence" value="ECO:0007669"/>
    <property type="project" value="TreeGrafter"/>
</dbReference>
<evidence type="ECO:0000259" key="2">
    <source>
        <dbReference type="Pfam" id="PF01471"/>
    </source>
</evidence>
<dbReference type="Proteomes" id="UP000245207">
    <property type="component" value="Unassembled WGS sequence"/>
</dbReference>
<dbReference type="EMBL" id="PKPP01002827">
    <property type="protein sequence ID" value="PWA72879.1"/>
    <property type="molecule type" value="Genomic_DNA"/>
</dbReference>
<dbReference type="STRING" id="35608.A0A2U1NH82"/>
<dbReference type="SUPFAM" id="SSF47090">
    <property type="entry name" value="PGBD-like"/>
    <property type="match status" value="1"/>
</dbReference>
<dbReference type="PANTHER" id="PTHR15852:SF16">
    <property type="entry name" value="PROTEIN DISULFIDE ISOMERASE PTAC5, CHLOROPLASTIC"/>
    <property type="match status" value="1"/>
</dbReference>
<name>A0A2U1NH82_ARTAN</name>
<dbReference type="Pfam" id="PF01471">
    <property type="entry name" value="PG_binding_1"/>
    <property type="match status" value="1"/>
</dbReference>
<dbReference type="InterPro" id="IPR002477">
    <property type="entry name" value="Peptidoglycan-bd-like"/>
</dbReference>
<dbReference type="InterPro" id="IPR036366">
    <property type="entry name" value="PGBDSf"/>
</dbReference>
<accession>A0A2U1NH82</accession>
<evidence type="ECO:0000313" key="3">
    <source>
        <dbReference type="EMBL" id="PWA72879.1"/>
    </source>
</evidence>
<dbReference type="GO" id="GO:0003756">
    <property type="term" value="F:protein disulfide isomerase activity"/>
    <property type="evidence" value="ECO:0007669"/>
    <property type="project" value="TreeGrafter"/>
</dbReference>
<proteinExistence type="predicted"/>
<reference evidence="3 4" key="1">
    <citation type="journal article" date="2018" name="Mol. Plant">
        <title>The genome of Artemisia annua provides insight into the evolution of Asteraceae family and artemisinin biosynthesis.</title>
        <authorList>
            <person name="Shen Q."/>
            <person name="Zhang L."/>
            <person name="Liao Z."/>
            <person name="Wang S."/>
            <person name="Yan T."/>
            <person name="Shi P."/>
            <person name="Liu M."/>
            <person name="Fu X."/>
            <person name="Pan Q."/>
            <person name="Wang Y."/>
            <person name="Lv Z."/>
            <person name="Lu X."/>
            <person name="Zhang F."/>
            <person name="Jiang W."/>
            <person name="Ma Y."/>
            <person name="Chen M."/>
            <person name="Hao X."/>
            <person name="Li L."/>
            <person name="Tang Y."/>
            <person name="Lv G."/>
            <person name="Zhou Y."/>
            <person name="Sun X."/>
            <person name="Brodelius P.E."/>
            <person name="Rose J.K.C."/>
            <person name="Tang K."/>
        </authorList>
    </citation>
    <scope>NUCLEOTIDE SEQUENCE [LARGE SCALE GENOMIC DNA]</scope>
    <source>
        <strain evidence="4">cv. Huhao1</strain>
        <tissue evidence="3">Leaf</tissue>
    </source>
</reference>
<dbReference type="OrthoDB" id="1001489at2759"/>
<feature type="coiled-coil region" evidence="1">
    <location>
        <begin position="72"/>
        <end position="106"/>
    </location>
</feature>